<dbReference type="InterPro" id="IPR013249">
    <property type="entry name" value="RNA_pol_sigma70_r4_t2"/>
</dbReference>
<evidence type="ECO:0000259" key="6">
    <source>
        <dbReference type="Pfam" id="PF08281"/>
    </source>
</evidence>
<keyword evidence="2" id="KW-0805">Transcription regulation</keyword>
<dbReference type="Pfam" id="PF04542">
    <property type="entry name" value="Sigma70_r2"/>
    <property type="match status" value="1"/>
</dbReference>
<accession>A0A9X3YY29</accession>
<dbReference type="PANTHER" id="PTHR43133:SF63">
    <property type="entry name" value="RNA POLYMERASE SIGMA FACTOR FECI-RELATED"/>
    <property type="match status" value="1"/>
</dbReference>
<dbReference type="InterPro" id="IPR013324">
    <property type="entry name" value="RNA_pol_sigma_r3/r4-like"/>
</dbReference>
<dbReference type="SUPFAM" id="SSF88659">
    <property type="entry name" value="Sigma3 and sigma4 domains of RNA polymerase sigma factors"/>
    <property type="match status" value="1"/>
</dbReference>
<comment type="caution">
    <text evidence="7">The sequence shown here is derived from an EMBL/GenBank/DDBJ whole genome shotgun (WGS) entry which is preliminary data.</text>
</comment>
<evidence type="ECO:0000256" key="4">
    <source>
        <dbReference type="ARBA" id="ARBA00023163"/>
    </source>
</evidence>
<dbReference type="InterPro" id="IPR013325">
    <property type="entry name" value="RNA_pol_sigma_r2"/>
</dbReference>
<sequence>MSLPDESASTLVTTALDEWFIAHVLPLEGLIHAFLRRHGHEDSEIPDLRQEAYTRIYEAARRGLPSQAKPFVMTTVRNLLIDRIRRSRIVSIEAMADVEQAVMQSDEVTPERHLGARDELRRLQQGLQKLPAKCRQIVELRKIYGLSQREVASRLGIAEDTVERQTLLGMRALADFMLGGTGKIQRPARRFNKERSHP</sequence>
<dbReference type="InterPro" id="IPR007627">
    <property type="entry name" value="RNA_pol_sigma70_r2"/>
</dbReference>
<proteinExistence type="inferred from homology"/>
<evidence type="ECO:0000313" key="7">
    <source>
        <dbReference type="EMBL" id="MDC8636426.1"/>
    </source>
</evidence>
<evidence type="ECO:0000259" key="5">
    <source>
        <dbReference type="Pfam" id="PF04542"/>
    </source>
</evidence>
<dbReference type="GO" id="GO:0016987">
    <property type="term" value="F:sigma factor activity"/>
    <property type="evidence" value="ECO:0007669"/>
    <property type="project" value="UniProtKB-KW"/>
</dbReference>
<comment type="similarity">
    <text evidence="1">Belongs to the sigma-70 factor family. ECF subfamily.</text>
</comment>
<dbReference type="RefSeq" id="WP_219722930.1">
    <property type="nucleotide sequence ID" value="NZ_JANWTP010000001.1"/>
</dbReference>
<dbReference type="PANTHER" id="PTHR43133">
    <property type="entry name" value="RNA POLYMERASE ECF-TYPE SIGMA FACTO"/>
    <property type="match status" value="1"/>
</dbReference>
<dbReference type="Pfam" id="PF08281">
    <property type="entry name" value="Sigma70_r4_2"/>
    <property type="match status" value="1"/>
</dbReference>
<dbReference type="Proteomes" id="UP001140230">
    <property type="component" value="Unassembled WGS sequence"/>
</dbReference>
<dbReference type="AlphaFoldDB" id="A0A9X3YY29"/>
<organism evidence="7 8">
    <name type="scientific">Xanthomonas hortorum pv. hederae</name>
    <dbReference type="NCBI Taxonomy" id="453603"/>
    <lineage>
        <taxon>Bacteria</taxon>
        <taxon>Pseudomonadati</taxon>
        <taxon>Pseudomonadota</taxon>
        <taxon>Gammaproteobacteria</taxon>
        <taxon>Lysobacterales</taxon>
        <taxon>Lysobacteraceae</taxon>
        <taxon>Xanthomonas</taxon>
    </lineage>
</organism>
<evidence type="ECO:0000313" key="8">
    <source>
        <dbReference type="Proteomes" id="UP001140230"/>
    </source>
</evidence>
<dbReference type="Gene3D" id="1.10.10.10">
    <property type="entry name" value="Winged helix-like DNA-binding domain superfamily/Winged helix DNA-binding domain"/>
    <property type="match status" value="1"/>
</dbReference>
<dbReference type="SUPFAM" id="SSF88946">
    <property type="entry name" value="Sigma2 domain of RNA polymerase sigma factors"/>
    <property type="match status" value="1"/>
</dbReference>
<dbReference type="InterPro" id="IPR039425">
    <property type="entry name" value="RNA_pol_sigma-70-like"/>
</dbReference>
<dbReference type="NCBIfam" id="TIGR02937">
    <property type="entry name" value="sigma70-ECF"/>
    <property type="match status" value="1"/>
</dbReference>
<dbReference type="Gene3D" id="1.10.1740.10">
    <property type="match status" value="1"/>
</dbReference>
<evidence type="ECO:0000256" key="2">
    <source>
        <dbReference type="ARBA" id="ARBA00023015"/>
    </source>
</evidence>
<keyword evidence="3" id="KW-0731">Sigma factor</keyword>
<evidence type="ECO:0000256" key="1">
    <source>
        <dbReference type="ARBA" id="ARBA00010641"/>
    </source>
</evidence>
<gene>
    <name evidence="7" type="ORF">NY667_01030</name>
</gene>
<dbReference type="GO" id="GO:0003677">
    <property type="term" value="F:DNA binding"/>
    <property type="evidence" value="ECO:0007669"/>
    <property type="project" value="InterPro"/>
</dbReference>
<dbReference type="InterPro" id="IPR036388">
    <property type="entry name" value="WH-like_DNA-bd_sf"/>
</dbReference>
<name>A0A9X3YY29_9XANT</name>
<dbReference type="GO" id="GO:0006352">
    <property type="term" value="P:DNA-templated transcription initiation"/>
    <property type="evidence" value="ECO:0007669"/>
    <property type="project" value="InterPro"/>
</dbReference>
<dbReference type="EMBL" id="JANWTP010000001">
    <property type="protein sequence ID" value="MDC8636426.1"/>
    <property type="molecule type" value="Genomic_DNA"/>
</dbReference>
<reference evidence="7" key="2">
    <citation type="submission" date="2022-08" db="EMBL/GenBank/DDBJ databases">
        <authorList>
            <person name="Iruegas-Bocardo F."/>
            <person name="Weisberg A.J."/>
            <person name="Riutta E.R."/>
            <person name="Kilday K."/>
            <person name="Bonkowski J.C."/>
            <person name="Creswell T."/>
            <person name="Daughtrey M.L."/>
            <person name="Rane K."/>
            <person name="Grunwald N.J."/>
            <person name="Chang J.H."/>
            <person name="Putnam M.L."/>
        </authorList>
    </citation>
    <scope>NUCLEOTIDE SEQUENCE</scope>
    <source>
        <strain evidence="7">22-338</strain>
    </source>
</reference>
<protein>
    <submittedName>
        <fullName evidence="7">Sigma-70 family RNA polymerase sigma factor</fullName>
    </submittedName>
</protein>
<reference evidence="7" key="1">
    <citation type="journal article" date="2022" name="Phytopathology">
        <title>Whole genome sequencing-based tracing of a 2022 introduction and outbreak of Xanthomonas hortorum pv. pelargonii.</title>
        <authorList>
            <person name="Iruegas Bocardo F."/>
            <person name="Weisberg A.J."/>
            <person name="Riutta E.R."/>
            <person name="Kilday K.B."/>
            <person name="Bonkowski J.C."/>
            <person name="Creswell T.C."/>
            <person name="Daughtrey M."/>
            <person name="Rane K.K."/>
            <person name="Grunwald N.J."/>
            <person name="Chang J.H."/>
            <person name="Putnam M."/>
        </authorList>
    </citation>
    <scope>NUCLEOTIDE SEQUENCE</scope>
    <source>
        <strain evidence="7">22-338</strain>
    </source>
</reference>
<evidence type="ECO:0000256" key="3">
    <source>
        <dbReference type="ARBA" id="ARBA00023082"/>
    </source>
</evidence>
<dbReference type="InterPro" id="IPR014284">
    <property type="entry name" value="RNA_pol_sigma-70_dom"/>
</dbReference>
<feature type="domain" description="RNA polymerase sigma factor 70 region 4 type 2" evidence="6">
    <location>
        <begin position="121"/>
        <end position="173"/>
    </location>
</feature>
<keyword evidence="4" id="KW-0804">Transcription</keyword>
<feature type="domain" description="RNA polymerase sigma-70 region 2" evidence="5">
    <location>
        <begin position="29"/>
        <end position="88"/>
    </location>
</feature>